<keyword evidence="2" id="KW-1185">Reference proteome</keyword>
<evidence type="ECO:0000313" key="1">
    <source>
        <dbReference type="EMBL" id="KAI5665952.1"/>
    </source>
</evidence>
<dbReference type="EMBL" id="CM044704">
    <property type="protein sequence ID" value="KAI5665952.1"/>
    <property type="molecule type" value="Genomic_DNA"/>
</dbReference>
<protein>
    <submittedName>
        <fullName evidence="1">Uncharacterized protein</fullName>
    </submittedName>
</protein>
<proteinExistence type="predicted"/>
<sequence>MWTNVFKIGGLHQISWFQFLPHESELNCYSDKSVKVDPKDAATQLVLSSHLQLQKEGFLSTWTNCFVGPWDPSQGLHNPDEKIKLWLFVPGNHTSVVDKAQPAVSRLRVLASGLWVAPGDSEEVAAALSQALRNCIERALKGLSYLRFGDVFSRYHPFSHSEELFRRGQPVVEFIFAATEEAIFVHAVISSKHVRALSSVDIEMTLNHSNNSLGDRLPVIVSPHGMLGKLTGCCPSDLVKHVYLSSSKSRASNGVVGLPYHASHGSDCQLRGQNCYVEISFGCPVAANGRMLQRCSSSHKNFSRHTIGESPAETKMNQKGSLDQSRIFIYPAEAVLVPVMQTSFARSSLKRFWLQNWIGPSSFGSSFFMNCSDGRTETKDGSRLGSNGLRTQHGYHSSSNSINSSISSVTSSSSDSDYKAYGAGDLEADADSLTSGQPGLSSIDQSKRDSLKLGSKRGRPGISESFSHGGGVINPSASDYGSIEVHNSAGIGGSNDQIVSQWGWDDDDRDMGMDIQALLSEFGDFGDFFENDVLPFGEPPGTAESQALTFSAQDCGDLGSSPGISMMDVSESMLLPVGFPSFDSFNTSPPPVAMEDSLSKQQEQTKNITAQVQVNCSQVVPSNEFDHLIKDEALMTFAPEYGAIETPSIEISSSIFRSPYIPKSRKAETENSSSNNYVYSATPPSSPCVDDSEQKSGTCANARISSGKPEAISALQSKKYYLHVENGIGKSDRRIPNCNDETAAYEPLAAISTFCGSNSTSAVKSGQIKASDLPLRTENFLPSLKTVLATEIECLMCQAFMCRIRHTTSSSSSPLPVGLSRMSGSGVSQPHLDSSLMTDHISRQSEMRKKESIPVRIAGDIDSGMLDGPLSSPVGVWRPVGVPKGAKSTASNIEVCPSMPHNSFVEESILSYGLRQPLQEFLDGLVFLVQQATSFVDVALDADCGDGPYGWLALQEQWRRGFSCGPSMVHAGCGGVLSSSHSVDIAGVELADPLSIDVQVSTTISLLQSDIKAALRTAFGTLDGPLSVNDWCKGRSLSSDGGLIGDGLYAESTASASECRDSSSTVTLSMGEPISPSQSSAGGSSCVKADGTRMEETSERRSVQETCISETEQQMGSRLRPTLAVIPFPAILVGYQDDWLKTSASSLNLWEKAPLEPYATQKHMTYYVVCPDIDPLTTAATDFFQQLGTVYETCKLGTHSPHTLGNEMEIDSGKSSSSGFVLLDCPQSMKIDSSSASILGSISDYFLSLSNGWDLTSFLKSLSKILKTLNLSSCMTTNVKEGISSPYTVIYVVCPFPEPLAILRTVIESSVAVGSSVLSSDKEKRSMMHNQVAKALSHSAAVDEALSNVLTISGFSIPKLVLQIVTVDAIFRVTNPPLNELAILKEIAFTVYNKARRFSRGSSGEIVPSTSLSGRPNSVMMQMGSPLPGMWKDCVGPRISGSSLQRESELDASLRSSTWDNSWQTTRSGGLGSDPSRSGDFLLQDQIRCMFEPLFVLAEPGSLERGVCPPVFGNLGSESSKLLADDGTSGTLMQSSASSASGDTGPSSQPDASEPDSFGSGNQKTLPSLHCCYGWTEDWRWLVCIWTDSRGELLDSFIYPFGGISSRQDTKGLQSLFVQILQQGCQILQACSPEASKPRDFVIARIGCFFELECQEWQKALYSIGGSEVKKWSLQLRRSFPDGMPPSSNGNSLQQQEMSLLQERALPSSPTPLYSSHSKSSAYMKSGLGQSSGRKQIMGGVDNSRCLLQWVQSITFVSLSVDHSLQLVFQADSSGSTQSNGFLGQQSYLEGYTPVRSLGSTSASYVFIPSPSIRFLPPAPMQLPTCLTAESPPLAHLLHSKGSAIPLCTGFVVSKAVPSMRKDSRSISKEEWPSTISVSLVDYYGGNNITHDKIVKSVGKLGGRGLNSEARDFELESHLVLECVAAELHALSWMTVSPSYLERRSALPFHCDMVLRLKRLLHFADKELSRLPEQS</sequence>
<organism evidence="1 2">
    <name type="scientific">Catharanthus roseus</name>
    <name type="common">Madagascar periwinkle</name>
    <name type="synonym">Vinca rosea</name>
    <dbReference type="NCBI Taxonomy" id="4058"/>
    <lineage>
        <taxon>Eukaryota</taxon>
        <taxon>Viridiplantae</taxon>
        <taxon>Streptophyta</taxon>
        <taxon>Embryophyta</taxon>
        <taxon>Tracheophyta</taxon>
        <taxon>Spermatophyta</taxon>
        <taxon>Magnoliopsida</taxon>
        <taxon>eudicotyledons</taxon>
        <taxon>Gunneridae</taxon>
        <taxon>Pentapetalae</taxon>
        <taxon>asterids</taxon>
        <taxon>lamiids</taxon>
        <taxon>Gentianales</taxon>
        <taxon>Apocynaceae</taxon>
        <taxon>Rauvolfioideae</taxon>
        <taxon>Vinceae</taxon>
        <taxon>Catharanthinae</taxon>
        <taxon>Catharanthus</taxon>
    </lineage>
</organism>
<gene>
    <name evidence="1" type="ORF">M9H77_15805</name>
</gene>
<accession>A0ACC0AY59</accession>
<dbReference type="Proteomes" id="UP001060085">
    <property type="component" value="Linkage Group LG04"/>
</dbReference>
<evidence type="ECO:0000313" key="2">
    <source>
        <dbReference type="Proteomes" id="UP001060085"/>
    </source>
</evidence>
<name>A0ACC0AY59_CATRO</name>
<comment type="caution">
    <text evidence="1">The sequence shown here is derived from an EMBL/GenBank/DDBJ whole genome shotgun (WGS) entry which is preliminary data.</text>
</comment>
<reference evidence="2" key="1">
    <citation type="journal article" date="2023" name="Nat. Plants">
        <title>Single-cell RNA sequencing provides a high-resolution roadmap for understanding the multicellular compartmentation of specialized metabolism.</title>
        <authorList>
            <person name="Sun S."/>
            <person name="Shen X."/>
            <person name="Li Y."/>
            <person name="Li Y."/>
            <person name="Wang S."/>
            <person name="Li R."/>
            <person name="Zhang H."/>
            <person name="Shen G."/>
            <person name="Guo B."/>
            <person name="Wei J."/>
            <person name="Xu J."/>
            <person name="St-Pierre B."/>
            <person name="Chen S."/>
            <person name="Sun C."/>
        </authorList>
    </citation>
    <scope>NUCLEOTIDE SEQUENCE [LARGE SCALE GENOMIC DNA]</scope>
</reference>